<dbReference type="EMBL" id="JAPMOS010000048">
    <property type="protein sequence ID" value="KAJ4457369.1"/>
    <property type="molecule type" value="Genomic_DNA"/>
</dbReference>
<comment type="caution">
    <text evidence="5">The sequence shown here is derived from an EMBL/GenBank/DDBJ whole genome shotgun (WGS) entry which is preliminary data.</text>
</comment>
<dbReference type="InterPro" id="IPR024132">
    <property type="entry name" value="Akirin"/>
</dbReference>
<proteinExistence type="inferred from homology"/>
<protein>
    <submittedName>
        <fullName evidence="5">Uncharacterized protein</fullName>
    </submittedName>
</protein>
<comment type="subcellular location">
    <subcellularLocation>
        <location evidence="1">Nucleus</location>
    </subcellularLocation>
</comment>
<feature type="compositionally biased region" description="Basic and acidic residues" evidence="4">
    <location>
        <begin position="181"/>
        <end position="192"/>
    </location>
</feature>
<feature type="compositionally biased region" description="Low complexity" evidence="4">
    <location>
        <begin position="16"/>
        <end position="35"/>
    </location>
</feature>
<comment type="similarity">
    <text evidence="2">Belongs to the akirin family.</text>
</comment>
<evidence type="ECO:0000313" key="5">
    <source>
        <dbReference type="EMBL" id="KAJ4457369.1"/>
    </source>
</evidence>
<sequence>MLRVCHTKRHNPDQLPWSPASNPASAAVESSSPRFSPFPPSSPSAAATASQPAPSSSLNMIPKRVRTEAIGMSPPTGQGVNSFALAMARYHQNFESPFPVPPPDDDVTRYLPRHVRARHQTHQLNPDEPVLSLNDVREMMKRLIADRDQRVRGEYDHILEEKLLDQYNSFASYSQTYLSQKMRERTEERDGEPSMSYYS</sequence>
<evidence type="ECO:0000256" key="4">
    <source>
        <dbReference type="SAM" id="MobiDB-lite"/>
    </source>
</evidence>
<feature type="region of interest" description="Disordered" evidence="4">
    <location>
        <begin position="179"/>
        <end position="199"/>
    </location>
</feature>
<dbReference type="PANTHER" id="PTHR13293:SF6">
    <property type="entry name" value="AKIRIN-RELATED"/>
    <property type="match status" value="1"/>
</dbReference>
<dbReference type="Proteomes" id="UP001141327">
    <property type="component" value="Unassembled WGS sequence"/>
</dbReference>
<reference evidence="5" key="1">
    <citation type="journal article" date="2022" name="bioRxiv">
        <title>Genomics of Preaxostyla Flagellates Illuminates Evolutionary Transitions and the Path Towards Mitochondrial Loss.</title>
        <authorList>
            <person name="Novak L.V.F."/>
            <person name="Treitli S.C."/>
            <person name="Pyrih J."/>
            <person name="Halakuc P."/>
            <person name="Pipaliya S.V."/>
            <person name="Vacek V."/>
            <person name="Brzon O."/>
            <person name="Soukal P."/>
            <person name="Eme L."/>
            <person name="Dacks J.B."/>
            <person name="Karnkowska A."/>
            <person name="Elias M."/>
            <person name="Hampl V."/>
        </authorList>
    </citation>
    <scope>NUCLEOTIDE SEQUENCE</scope>
    <source>
        <strain evidence="5">RCP-MX</strain>
    </source>
</reference>
<keyword evidence="6" id="KW-1185">Reference proteome</keyword>
<feature type="region of interest" description="Disordered" evidence="4">
    <location>
        <begin position="1"/>
        <end position="60"/>
    </location>
</feature>
<evidence type="ECO:0000256" key="2">
    <source>
        <dbReference type="ARBA" id="ARBA00005625"/>
    </source>
</evidence>
<gene>
    <name evidence="5" type="ORF">PAPYR_7181</name>
</gene>
<organism evidence="5 6">
    <name type="scientific">Paratrimastix pyriformis</name>
    <dbReference type="NCBI Taxonomy" id="342808"/>
    <lineage>
        <taxon>Eukaryota</taxon>
        <taxon>Metamonada</taxon>
        <taxon>Preaxostyla</taxon>
        <taxon>Paratrimastigidae</taxon>
        <taxon>Paratrimastix</taxon>
    </lineage>
</organism>
<name>A0ABQ8UJB1_9EUKA</name>
<evidence type="ECO:0000313" key="6">
    <source>
        <dbReference type="Proteomes" id="UP001141327"/>
    </source>
</evidence>
<feature type="compositionally biased region" description="Low complexity" evidence="4">
    <location>
        <begin position="43"/>
        <end position="57"/>
    </location>
</feature>
<evidence type="ECO:0000256" key="1">
    <source>
        <dbReference type="ARBA" id="ARBA00004123"/>
    </source>
</evidence>
<accession>A0ABQ8UJB1</accession>
<keyword evidence="3" id="KW-0539">Nucleus</keyword>
<dbReference type="PANTHER" id="PTHR13293">
    <property type="entry name" value="AKIRIN-RELATED"/>
    <property type="match status" value="1"/>
</dbReference>
<evidence type="ECO:0000256" key="3">
    <source>
        <dbReference type="ARBA" id="ARBA00023242"/>
    </source>
</evidence>